<feature type="region of interest" description="Disordered" evidence="1">
    <location>
        <begin position="55"/>
        <end position="76"/>
    </location>
</feature>
<feature type="region of interest" description="Disordered" evidence="1">
    <location>
        <begin position="1"/>
        <end position="25"/>
    </location>
</feature>
<accession>A0A4Y2VK74</accession>
<dbReference type="AlphaFoldDB" id="A0A4Y2VK74"/>
<proteinExistence type="predicted"/>
<evidence type="ECO:0000313" key="3">
    <source>
        <dbReference type="Proteomes" id="UP000499080"/>
    </source>
</evidence>
<keyword evidence="3" id="KW-1185">Reference proteome</keyword>
<reference evidence="2 3" key="1">
    <citation type="journal article" date="2019" name="Sci. Rep.">
        <title>Orb-weaving spider Araneus ventricosus genome elucidates the spidroin gene catalogue.</title>
        <authorList>
            <person name="Kono N."/>
            <person name="Nakamura H."/>
            <person name="Ohtoshi R."/>
            <person name="Moran D.A.P."/>
            <person name="Shinohara A."/>
            <person name="Yoshida Y."/>
            <person name="Fujiwara M."/>
            <person name="Mori M."/>
            <person name="Tomita M."/>
            <person name="Arakawa K."/>
        </authorList>
    </citation>
    <scope>NUCLEOTIDE SEQUENCE [LARGE SCALE GENOMIC DNA]</scope>
</reference>
<comment type="caution">
    <text evidence="2">The sequence shown here is derived from an EMBL/GenBank/DDBJ whole genome shotgun (WGS) entry which is preliminary data.</text>
</comment>
<feature type="compositionally biased region" description="Basic and acidic residues" evidence="1">
    <location>
        <begin position="55"/>
        <end position="74"/>
    </location>
</feature>
<protein>
    <submittedName>
        <fullName evidence="2">Uncharacterized protein</fullName>
    </submittedName>
</protein>
<sequence>MHCRIPSKPDNTAPPPFSLNRSMHRTLSDQPRLEPLIHYSLVFLGSKLVISCRAEQRQGKGHPHHIESSLRSADHPALVYPSERKGKGFGIESSILREMTTPDIQCTL</sequence>
<dbReference type="EMBL" id="BGPR01047803">
    <property type="protein sequence ID" value="GBO24828.1"/>
    <property type="molecule type" value="Genomic_DNA"/>
</dbReference>
<name>A0A4Y2VK74_ARAVE</name>
<dbReference type="Proteomes" id="UP000499080">
    <property type="component" value="Unassembled WGS sequence"/>
</dbReference>
<organism evidence="2 3">
    <name type="scientific">Araneus ventricosus</name>
    <name type="common">Orbweaver spider</name>
    <name type="synonym">Epeira ventricosa</name>
    <dbReference type="NCBI Taxonomy" id="182803"/>
    <lineage>
        <taxon>Eukaryota</taxon>
        <taxon>Metazoa</taxon>
        <taxon>Ecdysozoa</taxon>
        <taxon>Arthropoda</taxon>
        <taxon>Chelicerata</taxon>
        <taxon>Arachnida</taxon>
        <taxon>Araneae</taxon>
        <taxon>Araneomorphae</taxon>
        <taxon>Entelegynae</taxon>
        <taxon>Araneoidea</taxon>
        <taxon>Araneidae</taxon>
        <taxon>Araneus</taxon>
    </lineage>
</organism>
<gene>
    <name evidence="2" type="ORF">AVEN_52827_1</name>
</gene>
<evidence type="ECO:0000256" key="1">
    <source>
        <dbReference type="SAM" id="MobiDB-lite"/>
    </source>
</evidence>
<evidence type="ECO:0000313" key="2">
    <source>
        <dbReference type="EMBL" id="GBO24828.1"/>
    </source>
</evidence>